<dbReference type="PaxDb" id="35128-Thaps21272"/>
<sequence>MLLDTIAPTAELVSSEPVKATEQIATTESPAEDVTAAVESRDPTDTAASEEQPTAEESTDVTVTTVSVSPSDSKSITFEEELIPCDSIRVYAEDLSSSQRGQEDAASIDTEKPEDTPVEETMPAATSICPDRRTRSTPSPQENAANPVNLKTEAIVTEDEKNEPTTTEEAVAPGEAITAPQLIEDAASKTQGDLDVTAEESIKDESEAKKERPSRSQARLLSKRLSKAAVAGAKEVRSRSRSVSREGARLAVKGSKIAVKGATEGSKLAVKGAKEGSKIAVTGAKEGSRLARSASVRGIREVRSRSRSVSKVLRSKSKGTSFRIGRDLRAKKEESATAAVAVDAKSEIVVEKEESNEQVDESVEVEVPTAHAGDTTNEEQKAAPAFSFTKNISVPPKEQVVAVAETKEQGELGWEEVCEESKLSSDEVAETKEQEAAPTEDHSKASGGSPNVEHHQVDAPKSGKFSFMKNISARIARYSPVKAMEEAPKEESAVVSKADSIPTVEIDSSAQAKEEAPKEDTAVVSNADSVPTVEIEKAPTDKIAVKVPTDEIAKAPTAAVVDTEEADDSANKEAPSEKIEDSTTERSSTEATADVAKDGFLEHVGQLCNISALSEQFLRKTEAYLGDFSTICGASGAAPTAAESEQQKEETPEPAVDEKKVEEAPESPVDEIKVEDKPETPEPSAEPNEVVASSDDATPAVESIPPVELNASKDAAAARRSPKKLPQKPHQRRNLV</sequence>
<dbReference type="Proteomes" id="UP000001449">
    <property type="component" value="Chromosome 2"/>
</dbReference>
<reference evidence="2 3" key="1">
    <citation type="journal article" date="2004" name="Science">
        <title>The genome of the diatom Thalassiosira pseudonana: ecology, evolution, and metabolism.</title>
        <authorList>
            <person name="Armbrust E.V."/>
            <person name="Berges J.A."/>
            <person name="Bowler C."/>
            <person name="Green B.R."/>
            <person name="Martinez D."/>
            <person name="Putnam N.H."/>
            <person name="Zhou S."/>
            <person name="Allen A.E."/>
            <person name="Apt K.E."/>
            <person name="Bechner M."/>
            <person name="Brzezinski M.A."/>
            <person name="Chaal B.K."/>
            <person name="Chiovitti A."/>
            <person name="Davis A.K."/>
            <person name="Demarest M.S."/>
            <person name="Detter J.C."/>
            <person name="Glavina T."/>
            <person name="Goodstein D."/>
            <person name="Hadi M.Z."/>
            <person name="Hellsten U."/>
            <person name="Hildebrand M."/>
            <person name="Jenkins B.D."/>
            <person name="Jurka J."/>
            <person name="Kapitonov V.V."/>
            <person name="Kroger N."/>
            <person name="Lau W.W."/>
            <person name="Lane T.W."/>
            <person name="Larimer F.W."/>
            <person name="Lippmeier J.C."/>
            <person name="Lucas S."/>
            <person name="Medina M."/>
            <person name="Montsant A."/>
            <person name="Obornik M."/>
            <person name="Parker M.S."/>
            <person name="Palenik B."/>
            <person name="Pazour G.J."/>
            <person name="Richardson P.M."/>
            <person name="Rynearson T.A."/>
            <person name="Saito M.A."/>
            <person name="Schwartz D.C."/>
            <person name="Thamatrakoln K."/>
            <person name="Valentin K."/>
            <person name="Vardi A."/>
            <person name="Wilkerson F.P."/>
            <person name="Rokhsar D.S."/>
        </authorList>
    </citation>
    <scope>NUCLEOTIDE SEQUENCE [LARGE SCALE GENOMIC DNA]</scope>
    <source>
        <strain evidence="2 3">CCMP1335</strain>
    </source>
</reference>
<feature type="compositionally biased region" description="Basic and acidic residues" evidence="1">
    <location>
        <begin position="419"/>
        <end position="444"/>
    </location>
</feature>
<dbReference type="KEGG" id="tps:THAPSDRAFT_21272"/>
<dbReference type="AlphaFoldDB" id="B8BUB8"/>
<feature type="region of interest" description="Disordered" evidence="1">
    <location>
        <begin position="482"/>
        <end position="529"/>
    </location>
</feature>
<evidence type="ECO:0000313" key="2">
    <source>
        <dbReference type="EMBL" id="EED95259.1"/>
    </source>
</evidence>
<feature type="region of interest" description="Disordered" evidence="1">
    <location>
        <begin position="14"/>
        <end position="248"/>
    </location>
</feature>
<proteinExistence type="predicted"/>
<feature type="region of interest" description="Disordered" evidence="1">
    <location>
        <begin position="633"/>
        <end position="736"/>
    </location>
</feature>
<accession>B8BUB8</accession>
<feature type="compositionally biased region" description="Low complexity" evidence="1">
    <location>
        <begin position="60"/>
        <end position="75"/>
    </location>
</feature>
<feature type="compositionally biased region" description="Basic and acidic residues" evidence="1">
    <location>
        <begin position="645"/>
        <end position="663"/>
    </location>
</feature>
<dbReference type="EMBL" id="CM000639">
    <property type="protein sequence ID" value="EED95259.1"/>
    <property type="molecule type" value="Genomic_DNA"/>
</dbReference>
<dbReference type="InParanoid" id="B8BUB8"/>
<protein>
    <submittedName>
        <fullName evidence="2">Uncharacterized protein</fullName>
    </submittedName>
</protein>
<feature type="compositionally biased region" description="Basic and acidic residues" evidence="1">
    <location>
        <begin position="512"/>
        <end position="521"/>
    </location>
</feature>
<feature type="compositionally biased region" description="Basic and acidic residues" evidence="1">
    <location>
        <begin position="200"/>
        <end position="214"/>
    </location>
</feature>
<feature type="compositionally biased region" description="Basic and acidic residues" evidence="1">
    <location>
        <begin position="483"/>
        <end position="492"/>
    </location>
</feature>
<reference evidence="2 3" key="2">
    <citation type="journal article" date="2008" name="Nature">
        <title>The Phaeodactylum genome reveals the evolutionary history of diatom genomes.</title>
        <authorList>
            <person name="Bowler C."/>
            <person name="Allen A.E."/>
            <person name="Badger J.H."/>
            <person name="Grimwood J."/>
            <person name="Jabbari K."/>
            <person name="Kuo A."/>
            <person name="Maheswari U."/>
            <person name="Martens C."/>
            <person name="Maumus F."/>
            <person name="Otillar R.P."/>
            <person name="Rayko E."/>
            <person name="Salamov A."/>
            <person name="Vandepoele K."/>
            <person name="Beszteri B."/>
            <person name="Gruber A."/>
            <person name="Heijde M."/>
            <person name="Katinka M."/>
            <person name="Mock T."/>
            <person name="Valentin K."/>
            <person name="Verret F."/>
            <person name="Berges J.A."/>
            <person name="Brownlee C."/>
            <person name="Cadoret J.P."/>
            <person name="Chiovitti A."/>
            <person name="Choi C.J."/>
            <person name="Coesel S."/>
            <person name="De Martino A."/>
            <person name="Detter J.C."/>
            <person name="Durkin C."/>
            <person name="Falciatore A."/>
            <person name="Fournet J."/>
            <person name="Haruta M."/>
            <person name="Huysman M.J."/>
            <person name="Jenkins B.D."/>
            <person name="Jiroutova K."/>
            <person name="Jorgensen R.E."/>
            <person name="Joubert Y."/>
            <person name="Kaplan A."/>
            <person name="Kroger N."/>
            <person name="Kroth P.G."/>
            <person name="La Roche J."/>
            <person name="Lindquist E."/>
            <person name="Lommer M."/>
            <person name="Martin-Jezequel V."/>
            <person name="Lopez P.J."/>
            <person name="Lucas S."/>
            <person name="Mangogna M."/>
            <person name="McGinnis K."/>
            <person name="Medlin L.K."/>
            <person name="Montsant A."/>
            <person name="Oudot-Le Secq M.P."/>
            <person name="Napoli C."/>
            <person name="Obornik M."/>
            <person name="Parker M.S."/>
            <person name="Petit J.L."/>
            <person name="Porcel B.M."/>
            <person name="Poulsen N."/>
            <person name="Robison M."/>
            <person name="Rychlewski L."/>
            <person name="Rynearson T.A."/>
            <person name="Schmutz J."/>
            <person name="Shapiro H."/>
            <person name="Siaut M."/>
            <person name="Stanley M."/>
            <person name="Sussman M.R."/>
            <person name="Taylor A.R."/>
            <person name="Vardi A."/>
            <person name="von Dassow P."/>
            <person name="Vyverman W."/>
            <person name="Willis A."/>
            <person name="Wyrwicz L.S."/>
            <person name="Rokhsar D.S."/>
            <person name="Weissenbach J."/>
            <person name="Armbrust E.V."/>
            <person name="Green B.R."/>
            <person name="Van de Peer Y."/>
            <person name="Grigoriev I.V."/>
        </authorList>
    </citation>
    <scope>NUCLEOTIDE SEQUENCE [LARGE SCALE GENOMIC DNA]</scope>
    <source>
        <strain evidence="2 3">CCMP1335</strain>
    </source>
</reference>
<name>B8BUB8_THAPS</name>
<keyword evidence="3" id="KW-1185">Reference proteome</keyword>
<feature type="compositionally biased region" description="Basic and acidic residues" evidence="1">
    <location>
        <begin position="569"/>
        <end position="588"/>
    </location>
</feature>
<feature type="compositionally biased region" description="Polar residues" evidence="1">
    <location>
        <begin position="136"/>
        <end position="146"/>
    </location>
</feature>
<feature type="region of interest" description="Disordered" evidence="1">
    <location>
        <begin position="351"/>
        <end position="381"/>
    </location>
</feature>
<evidence type="ECO:0000256" key="1">
    <source>
        <dbReference type="SAM" id="MobiDB-lite"/>
    </source>
</evidence>
<dbReference type="RefSeq" id="XP_002287816.1">
    <property type="nucleotide sequence ID" value="XM_002287780.1"/>
</dbReference>
<feature type="region of interest" description="Disordered" evidence="1">
    <location>
        <begin position="549"/>
        <end position="592"/>
    </location>
</feature>
<dbReference type="HOGENOM" id="CLU_377055_0_0_1"/>
<feature type="compositionally biased region" description="Basic and acidic residues" evidence="1">
    <location>
        <begin position="670"/>
        <end position="680"/>
    </location>
</feature>
<organism evidence="2 3">
    <name type="scientific">Thalassiosira pseudonana</name>
    <name type="common">Marine diatom</name>
    <name type="synonym">Cyclotella nana</name>
    <dbReference type="NCBI Taxonomy" id="35128"/>
    <lineage>
        <taxon>Eukaryota</taxon>
        <taxon>Sar</taxon>
        <taxon>Stramenopiles</taxon>
        <taxon>Ochrophyta</taxon>
        <taxon>Bacillariophyta</taxon>
        <taxon>Coscinodiscophyceae</taxon>
        <taxon>Thalassiosirophycidae</taxon>
        <taxon>Thalassiosirales</taxon>
        <taxon>Thalassiosiraceae</taxon>
        <taxon>Thalassiosira</taxon>
    </lineage>
</organism>
<dbReference type="GeneID" id="7444625"/>
<feature type="compositionally biased region" description="Basic and acidic residues" evidence="1">
    <location>
        <begin position="234"/>
        <end position="248"/>
    </location>
</feature>
<feature type="region of interest" description="Disordered" evidence="1">
    <location>
        <begin position="407"/>
        <end position="464"/>
    </location>
</feature>
<gene>
    <name evidence="2" type="ORF">THAPSDRAFT_21272</name>
</gene>
<dbReference type="OMA" id="ATSICPD"/>
<feature type="compositionally biased region" description="Basic residues" evidence="1">
    <location>
        <begin position="720"/>
        <end position="736"/>
    </location>
</feature>
<evidence type="ECO:0000313" key="3">
    <source>
        <dbReference type="Proteomes" id="UP000001449"/>
    </source>
</evidence>